<sequence length="2049" mass="227188">MVSAHLSSEPALTGVLASGQFRSEATQSPVDPHHASTSRAHLSDLDLLFEFFYNDLFNVQSNSKSFDRHTAQAPEVTQVTGPTDSGGPSSPGAPSSTANDQASPSSSDRQPLTQVRDGGAPEPSPVSVQLLAPTPVEGALEASSPAIPEPPIVSSPAESSSTPCSTPTKKLPPHSPSSLEAVQDLPPGGHVDSDTSHQTYQPHPHTTKWTRAHPLHQIIGDPSTPVQTRSTTANDCLFSSFLSRIEPSTVSEALNDPDWVIAMQEELNQFETLKVWRLVPRPKNKTVIGTKWIFKNKKDENGIIVRNKARLVAKGYRQQEGIDYDETFAPVARIEAIRMFLAYAAHKNFIVFQMDVKSAFLNGVLKEEVYVSQPEGFVSTENPHYVYFLDKALYGLKQAPRAWYDALSSFLVKSGFSKGKIDTTLFIKREKNDIILVQIYVDDIIFGSTNPKYCQNFSALMSKHFQMSMMGQMNFFLGLQVKQLQTGIFINQSKYISDILRKYQMEQSSSMKTPMSTTLKLHSDPDGKDVNATIYRGMIGSLMYLTASRPDIMFSTFLCARFQSKPKESHLAAVKRIFRYLKGTADLGLWYPKETGFELTAYSDADHAGNMLDRKSTSGYVQFLGDRLVSWASKKQNCVSTSTAEAEYVAAASCCSQVIWMRTQLKDYGFNYSRIPIYCDSKSAIAISSNPVQHTKTKHIDVRYHFIKDHVEKALYEFHSITNDCDNCPSDVSLVAMVLVTDPQPDTVFKGTSSVRWLVSFTGPPFEGEQGSAPVLGSSGRMTTGRIRPPVLLFSGCRPYPVDHLSGLSDLRSKTSSDPTSIRSYEPFGRMPRPVLLLSGRFQGVGTMAQHQQPAIDPIADAELIPEDQFLPLTANNYHLDVTQLAIQHQVIIEILRGHPLSYALTETATVPIIYLQQFWRSLHALEADGGFHLEGRIDHTPVLLTSDLFRQFLRLPTAGSVAGQEDFDPLVSDATLCTDLISLGYGAELRIPSTFNRKHLSTLWYMLFTYINRCLSSITKGIDQTSAPILRIFHAVAFNRHVDFADLLWFELIQRVRSTASRRSTFVPFMRFLQIIIRNYMNLYPEIQRRSTHPMCPQHPTRKIPTRPDPEGVVARQIPVGVLDYARPTALSVIAYRHTHNIPAPMVRPGPAGPAQGARPERREGQRPRTRGGSVRTAGASGQGMSRAIVVRGTEVGSAVGTSQPSSSRQPSSPPTTDTPMTEEATDSGAVQVQSSSVAATEETSATSDTEQTQTATSASNEESSDSDGDDNQPPSGEIRRAEGVLVEHQEVSCVRERRSKQQSERTRAMGQPSSVVTPPATSSQVATSATQSHVLGLGIEEAAVDLAAHLHAQPSHSTISQQMVVSHDHGDLAHTLAGSHLEGADIETREQLPPFSPSLHARSLDPFVIHAIPRTQIPFSAIAGSLSGPAGTSIVNPPSGRLRGLDGSPTTAIITPTVNVGGSTSTVVATTGSLSDPGVTQTEFVSREYMDGALKVVQSMMTEEMNNIKRMVKGKGPATEPETTYIPSSISAADLSIPELKSILLAKLIAQSQTEPTQDADLLSLLRPQASTPTPPTPQPIVSAEAFQIQQVMLQSLQQTVAVLTERLSAVEDTCRGQAERLKRRHDDQDDPDHHEGEKRQRRSEPESHVVESEQVEQGTGSGTRTEGQRQEQEQEQERESVTDLILYEYPTVEKPEEFECDSPIVPEEWTIILDPYEVTDTIEECANSERALVVMQEEIDEILHPDDQSSTVIPLLTYSVNYPEFSATVVPERSPPASPVREPVNTIPASSIQSVKNKEKQRELVFVYRKFQHKYSKTKLRIVSVDKIIPAYFMKVKYTDFMVTREDGQQYCFSDADFPCLEPQDLLYILRDLKTRTVRPGEVIDALETVKRYMKCAMKLASVEDFQIGLESNQPKINLLKPDLKIPSDTQNVPAFTVIKLPEFGMTYVNDKGIMHFIRFNQIARFCDGTLMLLKDKLKRALDKDEKGVPLLDPKYKPIVLEALGEIEERLEYRTQIRYFEISFGFRKIYVPNWRDYQLLFKGGDC</sequence>
<name>A0ACB9B013_ARCLA</name>
<gene>
    <name evidence="1" type="ORF">L6452_22832</name>
</gene>
<proteinExistence type="predicted"/>
<evidence type="ECO:0000313" key="1">
    <source>
        <dbReference type="EMBL" id="KAI3715844.1"/>
    </source>
</evidence>
<evidence type="ECO:0000313" key="2">
    <source>
        <dbReference type="Proteomes" id="UP001055879"/>
    </source>
</evidence>
<organism evidence="1 2">
    <name type="scientific">Arctium lappa</name>
    <name type="common">Greater burdock</name>
    <name type="synonym">Lappa major</name>
    <dbReference type="NCBI Taxonomy" id="4217"/>
    <lineage>
        <taxon>Eukaryota</taxon>
        <taxon>Viridiplantae</taxon>
        <taxon>Streptophyta</taxon>
        <taxon>Embryophyta</taxon>
        <taxon>Tracheophyta</taxon>
        <taxon>Spermatophyta</taxon>
        <taxon>Magnoliopsida</taxon>
        <taxon>eudicotyledons</taxon>
        <taxon>Gunneridae</taxon>
        <taxon>Pentapetalae</taxon>
        <taxon>asterids</taxon>
        <taxon>campanulids</taxon>
        <taxon>Asterales</taxon>
        <taxon>Asteraceae</taxon>
        <taxon>Carduoideae</taxon>
        <taxon>Cardueae</taxon>
        <taxon>Arctiinae</taxon>
        <taxon>Arctium</taxon>
    </lineage>
</organism>
<keyword evidence="2" id="KW-1185">Reference proteome</keyword>
<protein>
    <submittedName>
        <fullName evidence="1">Uncharacterized protein</fullName>
    </submittedName>
</protein>
<reference evidence="2" key="1">
    <citation type="journal article" date="2022" name="Mol. Ecol. Resour.">
        <title>The genomes of chicory, endive, great burdock and yacon provide insights into Asteraceae palaeo-polyploidization history and plant inulin production.</title>
        <authorList>
            <person name="Fan W."/>
            <person name="Wang S."/>
            <person name="Wang H."/>
            <person name="Wang A."/>
            <person name="Jiang F."/>
            <person name="Liu H."/>
            <person name="Zhao H."/>
            <person name="Xu D."/>
            <person name="Zhang Y."/>
        </authorList>
    </citation>
    <scope>NUCLEOTIDE SEQUENCE [LARGE SCALE GENOMIC DNA]</scope>
    <source>
        <strain evidence="2">cv. Niubang</strain>
    </source>
</reference>
<comment type="caution">
    <text evidence="1">The sequence shown here is derived from an EMBL/GenBank/DDBJ whole genome shotgun (WGS) entry which is preliminary data.</text>
</comment>
<reference evidence="1 2" key="2">
    <citation type="journal article" date="2022" name="Mol. Ecol. Resour.">
        <title>The genomes of chicory, endive, great burdock and yacon provide insights into Asteraceae paleo-polyploidization history and plant inulin production.</title>
        <authorList>
            <person name="Fan W."/>
            <person name="Wang S."/>
            <person name="Wang H."/>
            <person name="Wang A."/>
            <person name="Jiang F."/>
            <person name="Liu H."/>
            <person name="Zhao H."/>
            <person name="Xu D."/>
            <person name="Zhang Y."/>
        </authorList>
    </citation>
    <scope>NUCLEOTIDE SEQUENCE [LARGE SCALE GENOMIC DNA]</scope>
    <source>
        <strain evidence="2">cv. Niubang</strain>
    </source>
</reference>
<dbReference type="EMBL" id="CM042053">
    <property type="protein sequence ID" value="KAI3715844.1"/>
    <property type="molecule type" value="Genomic_DNA"/>
</dbReference>
<dbReference type="Proteomes" id="UP001055879">
    <property type="component" value="Linkage Group LG07"/>
</dbReference>
<accession>A0ACB9B013</accession>